<dbReference type="InterPro" id="IPR001680">
    <property type="entry name" value="WD40_rpt"/>
</dbReference>
<dbReference type="GeneID" id="110973561"/>
<dbReference type="Gene3D" id="2.130.10.10">
    <property type="entry name" value="YVTN repeat-like/Quinoprotein amine dehydrogenase"/>
    <property type="match status" value="1"/>
</dbReference>
<dbReference type="PROSITE" id="PS50082">
    <property type="entry name" value="WD_REPEATS_2"/>
    <property type="match status" value="1"/>
</dbReference>
<dbReference type="PROSITE" id="PS50181">
    <property type="entry name" value="FBOX"/>
    <property type="match status" value="1"/>
</dbReference>
<evidence type="ECO:0000256" key="1">
    <source>
        <dbReference type="ARBA" id="ARBA00022574"/>
    </source>
</evidence>
<evidence type="ECO:0000313" key="6">
    <source>
        <dbReference type="RefSeq" id="XP_022080153.1"/>
    </source>
</evidence>
<dbReference type="InterPro" id="IPR042627">
    <property type="entry name" value="FBXW2"/>
</dbReference>
<keyword evidence="1 3" id="KW-0853">WD repeat</keyword>
<dbReference type="SUPFAM" id="SSF81383">
    <property type="entry name" value="F-box domain"/>
    <property type="match status" value="1"/>
</dbReference>
<dbReference type="SUPFAM" id="SSF50978">
    <property type="entry name" value="WD40 repeat-like"/>
    <property type="match status" value="1"/>
</dbReference>
<dbReference type="SMART" id="SM00256">
    <property type="entry name" value="FBOX"/>
    <property type="match status" value="1"/>
</dbReference>
<dbReference type="InterPro" id="IPR001810">
    <property type="entry name" value="F-box_dom"/>
</dbReference>
<organism evidence="5 6">
    <name type="scientific">Acanthaster planci</name>
    <name type="common">Crown-of-thorns starfish</name>
    <dbReference type="NCBI Taxonomy" id="133434"/>
    <lineage>
        <taxon>Eukaryota</taxon>
        <taxon>Metazoa</taxon>
        <taxon>Echinodermata</taxon>
        <taxon>Eleutherozoa</taxon>
        <taxon>Asterozoa</taxon>
        <taxon>Asteroidea</taxon>
        <taxon>Valvatacea</taxon>
        <taxon>Valvatida</taxon>
        <taxon>Acanthasteridae</taxon>
        <taxon>Acanthaster</taxon>
    </lineage>
</organism>
<dbReference type="PANTHER" id="PTHR44436">
    <property type="entry name" value="F-BOX/WD REPEAT-CONTAINING PROTEIN 2"/>
    <property type="match status" value="1"/>
</dbReference>
<evidence type="ECO:0000256" key="3">
    <source>
        <dbReference type="PROSITE-ProRule" id="PRU00221"/>
    </source>
</evidence>
<dbReference type="PANTHER" id="PTHR44436:SF1">
    <property type="entry name" value="F-BOX_WD REPEAT-CONTAINING PROTEIN 2"/>
    <property type="match status" value="1"/>
</dbReference>
<dbReference type="InterPro" id="IPR036322">
    <property type="entry name" value="WD40_repeat_dom_sf"/>
</dbReference>
<dbReference type="Gene3D" id="1.20.1280.50">
    <property type="match status" value="1"/>
</dbReference>
<keyword evidence="5" id="KW-1185">Reference proteome</keyword>
<reference evidence="6" key="1">
    <citation type="submission" date="2025-08" db="UniProtKB">
        <authorList>
            <consortium name="RefSeq"/>
        </authorList>
    </citation>
    <scope>IDENTIFICATION</scope>
</reference>
<feature type="repeat" description="WD" evidence="3">
    <location>
        <begin position="161"/>
        <end position="187"/>
    </location>
</feature>
<evidence type="ECO:0000313" key="5">
    <source>
        <dbReference type="Proteomes" id="UP000694845"/>
    </source>
</evidence>
<dbReference type="AlphaFoldDB" id="A0A8B7XH77"/>
<dbReference type="Proteomes" id="UP000694845">
    <property type="component" value="Unplaced"/>
</dbReference>
<sequence>MADAPGNDPVDLPYELLEAIFQYLGPADLCRLAVCSRRWRCVVNQDCLWRPLCRGNGWQHYYGAEADITKEEPYEPRQTGGGSGPHENVAFQIDSIIAEDNPTGIARTCKWKEVYLKAQHLESNWENSRCHVATLKVFDDGGPAQKARQGGRLYTRYADGDGDFFALSFSDGTIKVWDVKRGTCAHVFQVALSKQGNTLKVKRNMVVVGCARGLIRAFSVKDGQELPQMKGHKETADIECIFFDGETVVSRVVRDDEIRVWGVSDGICRHILASPDGAQLRDVDYRDQTVVAVYGDSHLRVWDAGSGRCVHASTGHGASSGRLQSLKLGRGIVASLHHAGPGPSMLVIRSAKSGDSKFSLPVEAFVERSSTPWIDNCFANGGLLVRDLPGWTHDGMYLNARNGSVHAHYMTKLGFLKAVFRFHGNRCVIEDRYNYKKNDYLIYKACTDGLKLLSNGNHGQDSKRLALWMDNTKIVFHSLLADMNLYVHHYW</sequence>
<evidence type="ECO:0000259" key="4">
    <source>
        <dbReference type="PROSITE" id="PS50181"/>
    </source>
</evidence>
<dbReference type="InterPro" id="IPR036047">
    <property type="entry name" value="F-box-like_dom_sf"/>
</dbReference>
<proteinExistence type="predicted"/>
<dbReference type="Pfam" id="PF12937">
    <property type="entry name" value="F-box-like"/>
    <property type="match status" value="1"/>
</dbReference>
<dbReference type="RefSeq" id="XP_022080153.1">
    <property type="nucleotide sequence ID" value="XM_022224461.1"/>
</dbReference>
<dbReference type="OMA" id="ADIECIF"/>
<accession>A0A8B7XH77</accession>
<gene>
    <name evidence="6" type="primary">LOC110973561</name>
</gene>
<dbReference type="KEGG" id="aplc:110973561"/>
<keyword evidence="2" id="KW-0677">Repeat</keyword>
<dbReference type="OrthoDB" id="63265at2759"/>
<feature type="domain" description="F-box" evidence="4">
    <location>
        <begin position="6"/>
        <end position="52"/>
    </location>
</feature>
<protein>
    <submittedName>
        <fullName evidence="6">Probable E3 ubiquitin ligase complex SCF subunit sconB</fullName>
    </submittedName>
</protein>
<dbReference type="InterPro" id="IPR015943">
    <property type="entry name" value="WD40/YVTN_repeat-like_dom_sf"/>
</dbReference>
<evidence type="ECO:0000256" key="2">
    <source>
        <dbReference type="ARBA" id="ARBA00022737"/>
    </source>
</evidence>
<name>A0A8B7XH77_ACAPL</name>